<name>A0ACB6V6M2_9ASCO</name>
<proteinExistence type="predicted"/>
<protein>
    <submittedName>
        <fullName evidence="1">Uncharacterized protein</fullName>
    </submittedName>
</protein>
<organism evidence="1 2">
    <name type="scientific">Geotrichum galactomycetum</name>
    <dbReference type="NCBI Taxonomy" id="27317"/>
    <lineage>
        <taxon>Eukaryota</taxon>
        <taxon>Fungi</taxon>
        <taxon>Dikarya</taxon>
        <taxon>Ascomycota</taxon>
        <taxon>Saccharomycotina</taxon>
        <taxon>Dipodascomycetes</taxon>
        <taxon>Dipodascales</taxon>
        <taxon>Dipodascaceae</taxon>
        <taxon>Geotrichum</taxon>
    </lineage>
</organism>
<keyword evidence="2" id="KW-1185">Reference proteome</keyword>
<dbReference type="EMBL" id="QVQA01000030">
    <property type="protein sequence ID" value="KAF5099667.1"/>
    <property type="molecule type" value="Genomic_DNA"/>
</dbReference>
<sequence>MSIGMLLMNINPFDLVRTARNKKVTTISDDDEYDDAPAIKKRKAPSSPSPATKKVKKEPVTTTNGSAKKASAKTSSTTIKKVTKIKTEPDTLSKVAKPTAVKKETAKKATATTAKGKKANGKVKSEEAEEKLDDEDEEEVYRWWEADEQEGTVRWNTLEHHGVLFPPEYEPLPKSVNLYYDGKAVVLPKAAEEVAGFFGAMINTDHAKKDVFQKNFFTDFLKVLKDTGKPAVDKKTKEPIVIKEFAKCDFTNMYNYFEKQRETKKALSAAEKKRIKAERDEAEAKYKVCLLDGRKETVGNFRIEPPGLFRGRGDHPKTGKLKTRVTPEMVTLNIGKGSTVPTPPRGHKWKEVRHDNTVVWLAMWRENISGSTKYVMLAQNSSIRGLSDFKKFEKARELQHHIEKIRKDYQTELKDTLMLNRQRATATYLIDKLALRAGGEKGEDEADTVGCCSLRYEHVTLKPPNIVVFDFLGKDSVPYHNEQEVDPQVFKNLRIFKKAPKGPGDQIFDRLDPSILNKHLQNYMPGLTAKCFRTYNASHTMQQQMDLIPNEGTVNEKLVKYNAANRAVAILCNHQKAIGKTHEATVGKIDDRITEMRWKKLRLKKMILVLEPKLKNKKKDFFSDINELTADEQYDIIAKVIARDKEKLQKKFDRDLAKQKEDKVPVAERVTKKELNEKLKELTALEKQYRKEVRVKPEVKGTMTVEKLMAQVEKLELQIKNTLLQKQDKEDNSTVALGTSKLNYIDPRLTVMFSKKFDVPIDKLFSKVMREKFNWAIESADENWRF</sequence>
<dbReference type="Proteomes" id="UP000744676">
    <property type="component" value="Unassembled WGS sequence"/>
</dbReference>
<gene>
    <name evidence="1" type="ORF">D0Z00_001550</name>
</gene>
<accession>A0ACB6V6M2</accession>
<comment type="caution">
    <text evidence="1">The sequence shown here is derived from an EMBL/GenBank/DDBJ whole genome shotgun (WGS) entry which is preliminary data.</text>
</comment>
<reference evidence="1 2" key="1">
    <citation type="journal article" date="2020" name="Front. Microbiol.">
        <title>Phenotypic and Genetic Characterization of the Cheese Ripening Yeast Geotrichum candidum.</title>
        <authorList>
            <person name="Perkins V."/>
            <person name="Vignola S."/>
            <person name="Lessard M.H."/>
            <person name="Plante P.L."/>
            <person name="Corbeil J."/>
            <person name="Dugat-Bony E."/>
            <person name="Frenette M."/>
            <person name="Labrie S."/>
        </authorList>
    </citation>
    <scope>NUCLEOTIDE SEQUENCE [LARGE SCALE GENOMIC DNA]</scope>
    <source>
        <strain evidence="1 2">LMA-1147</strain>
    </source>
</reference>
<evidence type="ECO:0000313" key="2">
    <source>
        <dbReference type="Proteomes" id="UP000744676"/>
    </source>
</evidence>
<evidence type="ECO:0000313" key="1">
    <source>
        <dbReference type="EMBL" id="KAF5099667.1"/>
    </source>
</evidence>